<keyword evidence="4 5" id="KW-0472">Membrane</keyword>
<dbReference type="PANTHER" id="PTHR36974">
    <property type="entry name" value="MEMBRANE PROTEIN-RELATED"/>
    <property type="match status" value="1"/>
</dbReference>
<gene>
    <name evidence="7" type="ORF">UFOPK1827_01375</name>
    <name evidence="8" type="ORF">UFOPK3708_01650</name>
</gene>
<evidence type="ECO:0000313" key="7">
    <source>
        <dbReference type="EMBL" id="CAB4612483.1"/>
    </source>
</evidence>
<dbReference type="EMBL" id="CAEZUO010000072">
    <property type="protein sequence ID" value="CAB4612483.1"/>
    <property type="molecule type" value="Genomic_DNA"/>
</dbReference>
<comment type="subcellular location">
    <subcellularLocation>
        <location evidence="1">Membrane</location>
        <topology evidence="1">Multi-pass membrane protein</topology>
    </subcellularLocation>
</comment>
<dbReference type="PANTHER" id="PTHR36974:SF1">
    <property type="entry name" value="DOXX FAMILY MEMBRANE PROTEIN"/>
    <property type="match status" value="1"/>
</dbReference>
<reference evidence="7" key="1">
    <citation type="submission" date="2020-05" db="EMBL/GenBank/DDBJ databases">
        <authorList>
            <person name="Chiriac C."/>
            <person name="Salcher M."/>
            <person name="Ghai R."/>
            <person name="Kavagutti S V."/>
        </authorList>
    </citation>
    <scope>NUCLEOTIDE SEQUENCE</scope>
</reference>
<feature type="transmembrane region" description="Helical" evidence="5">
    <location>
        <begin position="83"/>
        <end position="101"/>
    </location>
</feature>
<sequence length="169" mass="19297">MISKARSYAWRMVDDAADAHRPIGAIRRKPKSRETHVVADSPLWGPVAIALGMFLTVAGVMHFVTPSFFDAIVPPWLWPSERFWTYASGVAELVIGPLVLIRRTRRVGALAAIVLLIAVYPANLYMVWDWSDRSFSERFVSWARLPFQFLFIWVAWMVSRSQAAPRHQV</sequence>
<feature type="transmembrane region" description="Helical" evidence="5">
    <location>
        <begin position="108"/>
        <end position="127"/>
    </location>
</feature>
<evidence type="ECO:0000256" key="2">
    <source>
        <dbReference type="ARBA" id="ARBA00022692"/>
    </source>
</evidence>
<dbReference type="InterPro" id="IPR009908">
    <property type="entry name" value="Methylamine_util_MauE"/>
</dbReference>
<feature type="transmembrane region" description="Helical" evidence="5">
    <location>
        <begin position="43"/>
        <end position="63"/>
    </location>
</feature>
<dbReference type="EMBL" id="CAFBNA010000137">
    <property type="protein sequence ID" value="CAB4944689.1"/>
    <property type="molecule type" value="Genomic_DNA"/>
</dbReference>
<keyword evidence="3 5" id="KW-1133">Transmembrane helix</keyword>
<proteinExistence type="predicted"/>
<dbReference type="GO" id="GO:0030416">
    <property type="term" value="P:methylamine metabolic process"/>
    <property type="evidence" value="ECO:0007669"/>
    <property type="project" value="InterPro"/>
</dbReference>
<organism evidence="7">
    <name type="scientific">freshwater metagenome</name>
    <dbReference type="NCBI Taxonomy" id="449393"/>
    <lineage>
        <taxon>unclassified sequences</taxon>
        <taxon>metagenomes</taxon>
        <taxon>ecological metagenomes</taxon>
    </lineage>
</organism>
<accession>A0A6J6HIZ3</accession>
<keyword evidence="2 5" id="KW-0812">Transmembrane</keyword>
<evidence type="ECO:0000259" key="6">
    <source>
        <dbReference type="Pfam" id="PF07291"/>
    </source>
</evidence>
<protein>
    <submittedName>
        <fullName evidence="7">Unannotated protein</fullName>
    </submittedName>
</protein>
<feature type="domain" description="Methylamine utilisation protein MauE" evidence="6">
    <location>
        <begin position="47"/>
        <end position="119"/>
    </location>
</feature>
<evidence type="ECO:0000256" key="5">
    <source>
        <dbReference type="SAM" id="Phobius"/>
    </source>
</evidence>
<feature type="transmembrane region" description="Helical" evidence="5">
    <location>
        <begin position="139"/>
        <end position="158"/>
    </location>
</feature>
<evidence type="ECO:0000256" key="4">
    <source>
        <dbReference type="ARBA" id="ARBA00023136"/>
    </source>
</evidence>
<evidence type="ECO:0000313" key="8">
    <source>
        <dbReference type="EMBL" id="CAB4944689.1"/>
    </source>
</evidence>
<dbReference type="AlphaFoldDB" id="A0A6J6HIZ3"/>
<dbReference type="GO" id="GO:0016020">
    <property type="term" value="C:membrane"/>
    <property type="evidence" value="ECO:0007669"/>
    <property type="project" value="UniProtKB-SubCell"/>
</dbReference>
<evidence type="ECO:0000256" key="3">
    <source>
        <dbReference type="ARBA" id="ARBA00022989"/>
    </source>
</evidence>
<name>A0A6J6HIZ3_9ZZZZ</name>
<evidence type="ECO:0000256" key="1">
    <source>
        <dbReference type="ARBA" id="ARBA00004141"/>
    </source>
</evidence>
<dbReference type="Pfam" id="PF07291">
    <property type="entry name" value="MauE"/>
    <property type="match status" value="1"/>
</dbReference>